<dbReference type="EMBL" id="JABUXR010000025">
    <property type="protein sequence ID" value="MBD8086316.1"/>
    <property type="molecule type" value="Genomic_DNA"/>
</dbReference>
<sequence length="67" mass="7875">MVKDEIVNLKTLADIIGCSNGYIYTLIRLGMPYHQLDPKSRRYFVVDEVVNWLKTAGFRQITTWRAR</sequence>
<keyword evidence="2" id="KW-1185">Reference proteome</keyword>
<dbReference type="Gene3D" id="1.10.10.10">
    <property type="entry name" value="Winged helix-like DNA-binding domain superfamily/Winged helix DNA-binding domain"/>
    <property type="match status" value="1"/>
</dbReference>
<dbReference type="InterPro" id="IPR009061">
    <property type="entry name" value="DNA-bd_dom_put_sf"/>
</dbReference>
<proteinExistence type="predicted"/>
<comment type="caution">
    <text evidence="1">The sequence shown here is derived from an EMBL/GenBank/DDBJ whole genome shotgun (WGS) entry which is preliminary data.</text>
</comment>
<accession>A0ABR8ZM17</accession>
<gene>
    <name evidence="1" type="ORF">HUK45_08805</name>
</gene>
<evidence type="ECO:0008006" key="3">
    <source>
        <dbReference type="Google" id="ProtNLM"/>
    </source>
</evidence>
<dbReference type="SUPFAM" id="SSF46955">
    <property type="entry name" value="Putative DNA-binding domain"/>
    <property type="match status" value="1"/>
</dbReference>
<protein>
    <recommendedName>
        <fullName evidence="3">Helix-turn-helix domain-containing protein</fullName>
    </recommendedName>
</protein>
<name>A0ABR8ZM17_9LACO</name>
<evidence type="ECO:0000313" key="2">
    <source>
        <dbReference type="Proteomes" id="UP000645007"/>
    </source>
</evidence>
<organism evidence="1 2">
    <name type="scientific">Limosilactobacillus urinaemulieris</name>
    <dbReference type="NCBI Taxonomy" id="2742600"/>
    <lineage>
        <taxon>Bacteria</taxon>
        <taxon>Bacillati</taxon>
        <taxon>Bacillota</taxon>
        <taxon>Bacilli</taxon>
        <taxon>Lactobacillales</taxon>
        <taxon>Lactobacillaceae</taxon>
        <taxon>Limosilactobacillus</taxon>
    </lineage>
</organism>
<dbReference type="RefSeq" id="WP_191912004.1">
    <property type="nucleotide sequence ID" value="NZ_JABUXR010000025.1"/>
</dbReference>
<reference evidence="1 2" key="1">
    <citation type="submission" date="2020-06" db="EMBL/GenBank/DDBJ databases">
        <title>Limosilactobacillus sp. nov.</title>
        <authorList>
            <person name="Ksiezarek M."/>
            <person name="Goncalves Ribeiro T."/>
            <person name="Rocha J."/>
            <person name="Grosso F."/>
            <person name="Peixe L."/>
        </authorList>
    </citation>
    <scope>NUCLEOTIDE SEQUENCE [LARGE SCALE GENOMIC DNA]</scope>
    <source>
        <strain evidence="2">c9Ua_26_M</strain>
    </source>
</reference>
<dbReference type="InterPro" id="IPR036388">
    <property type="entry name" value="WH-like_DNA-bd_sf"/>
</dbReference>
<evidence type="ECO:0000313" key="1">
    <source>
        <dbReference type="EMBL" id="MBD8086316.1"/>
    </source>
</evidence>
<dbReference type="Proteomes" id="UP000645007">
    <property type="component" value="Unassembled WGS sequence"/>
</dbReference>